<accession>A0A1I1T2L7</accession>
<proteinExistence type="predicted"/>
<sequence>MLKKMIGITSITLLVGCSNEGDIEQVKLDKPVIKNLAKQKEHLFQSQALALEKAKGVQSMLDEAQKNQQKKLKEAINN</sequence>
<dbReference type="PROSITE" id="PS51257">
    <property type="entry name" value="PROKAR_LIPOPROTEIN"/>
    <property type="match status" value="1"/>
</dbReference>
<evidence type="ECO:0000313" key="1">
    <source>
        <dbReference type="EMBL" id="SFD52929.1"/>
    </source>
</evidence>
<reference evidence="1 2" key="1">
    <citation type="submission" date="2016-10" db="EMBL/GenBank/DDBJ databases">
        <authorList>
            <person name="de Groot N.N."/>
        </authorList>
    </citation>
    <scope>NUCLEOTIDE SEQUENCE [LARGE SCALE GENOMIC DNA]</scope>
    <source>
        <strain evidence="1 2">DSM 6059</strain>
    </source>
</reference>
<dbReference type="AlphaFoldDB" id="A0A1I1T2L7"/>
<name>A0A1I1T2L7_9GAMM</name>
<evidence type="ECO:0000313" key="2">
    <source>
        <dbReference type="Proteomes" id="UP000198862"/>
    </source>
</evidence>
<protein>
    <recommendedName>
        <fullName evidence="3">Lipoprotein</fullName>
    </recommendedName>
</protein>
<evidence type="ECO:0008006" key="3">
    <source>
        <dbReference type="Google" id="ProtNLM"/>
    </source>
</evidence>
<keyword evidence="2" id="KW-1185">Reference proteome</keyword>
<dbReference type="EMBL" id="FOLO01000065">
    <property type="protein sequence ID" value="SFD52929.1"/>
    <property type="molecule type" value="Genomic_DNA"/>
</dbReference>
<dbReference type="Proteomes" id="UP000198862">
    <property type="component" value="Unassembled WGS sequence"/>
</dbReference>
<organism evidence="1 2">
    <name type="scientific">Pseudoalteromonas denitrificans DSM 6059</name>
    <dbReference type="NCBI Taxonomy" id="1123010"/>
    <lineage>
        <taxon>Bacteria</taxon>
        <taxon>Pseudomonadati</taxon>
        <taxon>Pseudomonadota</taxon>
        <taxon>Gammaproteobacteria</taxon>
        <taxon>Alteromonadales</taxon>
        <taxon>Pseudoalteromonadaceae</taxon>
        <taxon>Pseudoalteromonas</taxon>
    </lineage>
</organism>
<gene>
    <name evidence="1" type="ORF">SAMN02745724_04773</name>
</gene>